<dbReference type="PANTHER" id="PTHR46604:SF3">
    <property type="entry name" value="PROTEIN MID1-COMPLEMENTING ACTIVITY 1"/>
    <property type="match status" value="1"/>
</dbReference>
<protein>
    <submittedName>
        <fullName evidence="8">PLAC8 family protein</fullName>
    </submittedName>
</protein>
<dbReference type="InterPro" id="IPR059179">
    <property type="entry name" value="MLKL-like_MCAfunc"/>
</dbReference>
<keyword evidence="5" id="KW-0175">Coiled coil</keyword>
<evidence type="ECO:0000256" key="6">
    <source>
        <dbReference type="SAM" id="MobiDB-lite"/>
    </source>
</evidence>
<gene>
    <name evidence="8" type="ORF">STAS_17535</name>
</gene>
<dbReference type="Gene3D" id="1.20.930.20">
    <property type="entry name" value="Adaptor protein Cbl, N-terminal domain"/>
    <property type="match status" value="1"/>
</dbReference>
<feature type="domain" description="MCAfunc" evidence="7">
    <location>
        <begin position="88"/>
        <end position="207"/>
    </location>
</feature>
<dbReference type="GO" id="GO:0016020">
    <property type="term" value="C:membrane"/>
    <property type="evidence" value="ECO:0007669"/>
    <property type="project" value="UniProtKB-SubCell"/>
</dbReference>
<evidence type="ECO:0000313" key="8">
    <source>
        <dbReference type="EMBL" id="GER40843.1"/>
    </source>
</evidence>
<feature type="compositionally biased region" description="Basic and acidic residues" evidence="6">
    <location>
        <begin position="331"/>
        <end position="341"/>
    </location>
</feature>
<keyword evidence="9" id="KW-1185">Reference proteome</keyword>
<dbReference type="EMBL" id="BKCP01005983">
    <property type="protein sequence ID" value="GER40843.1"/>
    <property type="molecule type" value="Genomic_DNA"/>
</dbReference>
<evidence type="ECO:0000256" key="2">
    <source>
        <dbReference type="ARBA" id="ARBA00022692"/>
    </source>
</evidence>
<keyword evidence="4" id="KW-0472">Membrane</keyword>
<dbReference type="Pfam" id="PF04749">
    <property type="entry name" value="PLAC8"/>
    <property type="match status" value="1"/>
</dbReference>
<keyword evidence="3" id="KW-1133">Transmembrane helix</keyword>
<feature type="region of interest" description="Disordered" evidence="6">
    <location>
        <begin position="316"/>
        <end position="341"/>
    </location>
</feature>
<reference evidence="9" key="1">
    <citation type="journal article" date="2019" name="Curr. Biol.">
        <title>Genome Sequence of Striga asiatica Provides Insight into the Evolution of Plant Parasitism.</title>
        <authorList>
            <person name="Yoshida S."/>
            <person name="Kim S."/>
            <person name="Wafula E.K."/>
            <person name="Tanskanen J."/>
            <person name="Kim Y.M."/>
            <person name="Honaas L."/>
            <person name="Yang Z."/>
            <person name="Spallek T."/>
            <person name="Conn C.E."/>
            <person name="Ichihashi Y."/>
            <person name="Cheong K."/>
            <person name="Cui S."/>
            <person name="Der J.P."/>
            <person name="Gundlach H."/>
            <person name="Jiao Y."/>
            <person name="Hori C."/>
            <person name="Ishida J.K."/>
            <person name="Kasahara H."/>
            <person name="Kiba T."/>
            <person name="Kim M.S."/>
            <person name="Koo N."/>
            <person name="Laohavisit A."/>
            <person name="Lee Y.H."/>
            <person name="Lumba S."/>
            <person name="McCourt P."/>
            <person name="Mortimer J.C."/>
            <person name="Mutuku J.M."/>
            <person name="Nomura T."/>
            <person name="Sasaki-Sekimoto Y."/>
            <person name="Seto Y."/>
            <person name="Wang Y."/>
            <person name="Wakatake T."/>
            <person name="Sakakibara H."/>
            <person name="Demura T."/>
            <person name="Yamaguchi S."/>
            <person name="Yoneyama K."/>
            <person name="Manabe R.I."/>
            <person name="Nelson D.C."/>
            <person name="Schulman A.H."/>
            <person name="Timko M.P."/>
            <person name="dePamphilis C.W."/>
            <person name="Choi D."/>
            <person name="Shirasu K."/>
        </authorList>
    </citation>
    <scope>NUCLEOTIDE SEQUENCE [LARGE SCALE GENOMIC DNA]</scope>
    <source>
        <strain evidence="9">cv. UVA1</strain>
    </source>
</reference>
<accession>A0A5A7Q6H1</accession>
<keyword evidence="2" id="KW-0812">Transmembrane</keyword>
<evidence type="ECO:0000313" key="9">
    <source>
        <dbReference type="Proteomes" id="UP000325081"/>
    </source>
</evidence>
<dbReference type="CDD" id="cd21037">
    <property type="entry name" value="MLKL_NTD"/>
    <property type="match status" value="1"/>
</dbReference>
<evidence type="ECO:0000256" key="1">
    <source>
        <dbReference type="ARBA" id="ARBA00004167"/>
    </source>
</evidence>
<organism evidence="8 9">
    <name type="scientific">Striga asiatica</name>
    <name type="common">Asiatic witchweed</name>
    <name type="synonym">Buchnera asiatica</name>
    <dbReference type="NCBI Taxonomy" id="4170"/>
    <lineage>
        <taxon>Eukaryota</taxon>
        <taxon>Viridiplantae</taxon>
        <taxon>Streptophyta</taxon>
        <taxon>Embryophyta</taxon>
        <taxon>Tracheophyta</taxon>
        <taxon>Spermatophyta</taxon>
        <taxon>Magnoliopsida</taxon>
        <taxon>eudicotyledons</taxon>
        <taxon>Gunneridae</taxon>
        <taxon>Pentapetalae</taxon>
        <taxon>asterids</taxon>
        <taxon>lamiids</taxon>
        <taxon>Lamiales</taxon>
        <taxon>Orobanchaceae</taxon>
        <taxon>Buchnereae</taxon>
        <taxon>Striga</taxon>
    </lineage>
</organism>
<dbReference type="GO" id="GO:0007166">
    <property type="term" value="P:cell surface receptor signaling pathway"/>
    <property type="evidence" value="ECO:0007669"/>
    <property type="project" value="InterPro"/>
</dbReference>
<dbReference type="AlphaFoldDB" id="A0A5A7Q6H1"/>
<dbReference type="InterPro" id="IPR045766">
    <property type="entry name" value="MCAfunc"/>
</dbReference>
<dbReference type="GO" id="GO:0005262">
    <property type="term" value="F:calcium channel activity"/>
    <property type="evidence" value="ECO:0007669"/>
    <property type="project" value="UniProtKB-ARBA"/>
</dbReference>
<dbReference type="FunFam" id="1.20.930.20:FF:000003">
    <property type="entry name" value="DNA mismatch repair protein MLH1"/>
    <property type="match status" value="1"/>
</dbReference>
<evidence type="ECO:0000256" key="5">
    <source>
        <dbReference type="SAM" id="Coils"/>
    </source>
</evidence>
<dbReference type="NCBIfam" id="TIGR01571">
    <property type="entry name" value="A_thal_Cys_rich"/>
    <property type="match status" value="1"/>
</dbReference>
<evidence type="ECO:0000256" key="3">
    <source>
        <dbReference type="ARBA" id="ARBA00022989"/>
    </source>
</evidence>
<sequence>MSKIGVCGLWVVILSFTRCALWVSWRQTNNCPSVHGNRLAFFFFPPLRPFLLFRFLSSPLVAATMASWEHFGEVANVIQLTGLNAVALIGLIAKAANTARMHKKNCRQFSQHVKLIGNLLEQLKITELKRYPETREPLEQLEDSLRRAYLLVNSCQERSYLYLMAMGWNIVYQFRRAQEEIDRYLRIIPLIALIDNARVKIVNDEVKKVNGALKILEMLQVVFMVERLEEIERDQREYTLDDDDRKVQDALSQNDMIILKKSLSCSYGNVPVDKALRKERKKLELELQHSQANMDVSQCQVIERLMEVTEYAATTPGQEHDMPCKASYTSDSDKEHFSSEKNCEKIDNSKCSSREVKKSSSYDTASTKELTGRDEWHADLLGCCSEPYLYKDFRLSLRYAFEDSICGNWQGNMYSRVFNTTASAQTCNDIMAYSLILSCCCYTCCLRGKLRRTLNIKGGCFDDFLSHLMCCCCALVQEWREVELRVPLSLYMNIYFSLKHEF</sequence>
<dbReference type="InterPro" id="IPR036537">
    <property type="entry name" value="Adaptor_Cbl_N_dom_sf"/>
</dbReference>
<proteinExistence type="predicted"/>
<evidence type="ECO:0000256" key="4">
    <source>
        <dbReference type="ARBA" id="ARBA00023136"/>
    </source>
</evidence>
<evidence type="ECO:0000259" key="7">
    <source>
        <dbReference type="Pfam" id="PF19584"/>
    </source>
</evidence>
<name>A0A5A7Q6H1_STRAF</name>
<dbReference type="InterPro" id="IPR006461">
    <property type="entry name" value="PLAC_motif_containing"/>
</dbReference>
<comment type="caution">
    <text evidence="8">The sequence shown here is derived from an EMBL/GenBank/DDBJ whole genome shotgun (WGS) entry which is preliminary data.</text>
</comment>
<comment type="subcellular location">
    <subcellularLocation>
        <location evidence="1">Membrane</location>
        <topology evidence="1">Single-pass membrane protein</topology>
    </subcellularLocation>
</comment>
<dbReference type="Pfam" id="PF19584">
    <property type="entry name" value="MCAfunc"/>
    <property type="match status" value="1"/>
</dbReference>
<dbReference type="PANTHER" id="PTHR46604">
    <property type="entry name" value="PROTEIN MID1-COMPLEMENTING ACTIVITY 1"/>
    <property type="match status" value="1"/>
</dbReference>
<feature type="coiled-coil region" evidence="5">
    <location>
        <begin position="273"/>
        <end position="300"/>
    </location>
</feature>
<dbReference type="OrthoDB" id="1045822at2759"/>
<dbReference type="Proteomes" id="UP000325081">
    <property type="component" value="Unassembled WGS sequence"/>
</dbReference>